<accession>A0A286I5K1</accession>
<dbReference type="InterPro" id="IPR002327">
    <property type="entry name" value="Cyt_c_1A/1B"/>
</dbReference>
<keyword evidence="2 6" id="KW-0349">Heme</keyword>
<dbReference type="AlphaFoldDB" id="A0A286I5K1"/>
<organism evidence="9 10">
    <name type="scientific">Hoeflea halophila</name>
    <dbReference type="NCBI Taxonomy" id="714899"/>
    <lineage>
        <taxon>Bacteria</taxon>
        <taxon>Pseudomonadati</taxon>
        <taxon>Pseudomonadota</taxon>
        <taxon>Alphaproteobacteria</taxon>
        <taxon>Hyphomicrobiales</taxon>
        <taxon>Rhizobiaceae</taxon>
        <taxon>Hoeflea</taxon>
    </lineage>
</organism>
<dbReference type="EMBL" id="OCPC01000001">
    <property type="protein sequence ID" value="SOE15390.1"/>
    <property type="molecule type" value="Genomic_DNA"/>
</dbReference>
<dbReference type="InterPro" id="IPR036909">
    <property type="entry name" value="Cyt_c-like_dom_sf"/>
</dbReference>
<evidence type="ECO:0000256" key="3">
    <source>
        <dbReference type="ARBA" id="ARBA00022723"/>
    </source>
</evidence>
<evidence type="ECO:0000259" key="8">
    <source>
        <dbReference type="PROSITE" id="PS51007"/>
    </source>
</evidence>
<dbReference type="Proteomes" id="UP000219465">
    <property type="component" value="Unassembled WGS sequence"/>
</dbReference>
<dbReference type="SUPFAM" id="SSF46626">
    <property type="entry name" value="Cytochrome c"/>
    <property type="match status" value="1"/>
</dbReference>
<keyword evidence="1" id="KW-0813">Transport</keyword>
<dbReference type="GO" id="GO:0009055">
    <property type="term" value="F:electron transfer activity"/>
    <property type="evidence" value="ECO:0007669"/>
    <property type="project" value="InterPro"/>
</dbReference>
<sequence>MRFSLSLMFGALLATGVSGATMAVAAEEKTAAEVAITGDAKAGAKVFRKCAACHNVDEAKNKVGPHLVDIIGREMASVEDYKYSKAMVEYATEVPAWTVEALDAYLRDPKGVVKGTKMAFVGLKKDEDLENVIAYLNDPAAAE</sequence>
<feature type="chain" id="PRO_5012628818" evidence="7">
    <location>
        <begin position="26"/>
        <end position="143"/>
    </location>
</feature>
<evidence type="ECO:0000256" key="6">
    <source>
        <dbReference type="PROSITE-ProRule" id="PRU00433"/>
    </source>
</evidence>
<evidence type="ECO:0000313" key="9">
    <source>
        <dbReference type="EMBL" id="SOE15390.1"/>
    </source>
</evidence>
<dbReference type="Pfam" id="PF00034">
    <property type="entry name" value="Cytochrom_C"/>
    <property type="match status" value="1"/>
</dbReference>
<dbReference type="InterPro" id="IPR009056">
    <property type="entry name" value="Cyt_c-like_dom"/>
</dbReference>
<keyword evidence="4" id="KW-0249">Electron transport</keyword>
<proteinExistence type="predicted"/>
<evidence type="ECO:0000256" key="2">
    <source>
        <dbReference type="ARBA" id="ARBA00022617"/>
    </source>
</evidence>
<protein>
    <submittedName>
        <fullName evidence="9">Cytochrome c</fullName>
    </submittedName>
</protein>
<evidence type="ECO:0000256" key="4">
    <source>
        <dbReference type="ARBA" id="ARBA00022982"/>
    </source>
</evidence>
<dbReference type="GO" id="GO:0020037">
    <property type="term" value="F:heme binding"/>
    <property type="evidence" value="ECO:0007669"/>
    <property type="project" value="InterPro"/>
</dbReference>
<dbReference type="Gene3D" id="1.10.760.10">
    <property type="entry name" value="Cytochrome c-like domain"/>
    <property type="match status" value="1"/>
</dbReference>
<keyword evidence="3 6" id="KW-0479">Metal-binding</keyword>
<evidence type="ECO:0000256" key="7">
    <source>
        <dbReference type="SAM" id="SignalP"/>
    </source>
</evidence>
<keyword evidence="5 6" id="KW-0408">Iron</keyword>
<reference evidence="10" key="1">
    <citation type="submission" date="2017-08" db="EMBL/GenBank/DDBJ databases">
        <authorList>
            <person name="Varghese N."/>
            <person name="Submissions S."/>
        </authorList>
    </citation>
    <scope>NUCLEOTIDE SEQUENCE [LARGE SCALE GENOMIC DNA]</scope>
    <source>
        <strain evidence="10">KCTC 23107</strain>
    </source>
</reference>
<keyword evidence="7" id="KW-0732">Signal</keyword>
<feature type="signal peptide" evidence="7">
    <location>
        <begin position="1"/>
        <end position="25"/>
    </location>
</feature>
<gene>
    <name evidence="9" type="ORF">SAMN05877838_1055</name>
</gene>
<evidence type="ECO:0000256" key="5">
    <source>
        <dbReference type="ARBA" id="ARBA00023004"/>
    </source>
</evidence>
<dbReference type="PRINTS" id="PR00604">
    <property type="entry name" value="CYTCHRMECIAB"/>
</dbReference>
<evidence type="ECO:0000313" key="10">
    <source>
        <dbReference type="Proteomes" id="UP000219465"/>
    </source>
</evidence>
<name>A0A286I5K1_9HYPH</name>
<keyword evidence="10" id="KW-1185">Reference proteome</keyword>
<dbReference type="PROSITE" id="PS51007">
    <property type="entry name" value="CYTC"/>
    <property type="match status" value="1"/>
</dbReference>
<feature type="domain" description="Cytochrome c" evidence="8">
    <location>
        <begin position="38"/>
        <end position="140"/>
    </location>
</feature>
<dbReference type="GO" id="GO:0046872">
    <property type="term" value="F:metal ion binding"/>
    <property type="evidence" value="ECO:0007669"/>
    <property type="project" value="UniProtKB-KW"/>
</dbReference>
<evidence type="ECO:0000256" key="1">
    <source>
        <dbReference type="ARBA" id="ARBA00022448"/>
    </source>
</evidence>
<dbReference type="PANTHER" id="PTHR11961">
    <property type="entry name" value="CYTOCHROME C"/>
    <property type="match status" value="1"/>
</dbReference>